<dbReference type="SUPFAM" id="SSF53756">
    <property type="entry name" value="UDP-Glycosyltransferase/glycogen phosphorylase"/>
    <property type="match status" value="1"/>
</dbReference>
<dbReference type="Gene3D" id="3.40.50.12580">
    <property type="match status" value="1"/>
</dbReference>
<evidence type="ECO:0000313" key="1">
    <source>
        <dbReference type="EMBL" id="MBB4966947.1"/>
    </source>
</evidence>
<comment type="caution">
    <text evidence="1">The sequence shown here is derived from an EMBL/GenBank/DDBJ whole genome shotgun (WGS) entry which is preliminary data.</text>
</comment>
<evidence type="ECO:0000313" key="2">
    <source>
        <dbReference type="Proteomes" id="UP000542674"/>
    </source>
</evidence>
<dbReference type="AlphaFoldDB" id="A0A7W7WXC4"/>
<sequence>MGGDLTDDGSDAGRWGTFRVERTVLAVTRTLTSAIRLLEALPVFAGDHRVRIVFAVDRRSRNSTGVAELIRGLPAKVHSVEDVTHDDWDLVVTASEKLDLVLDRPAPMLVLPHGIGFHKRVPDADSDDTRVSGVVAPEVLRGGQVRMLVTHPDHERRLAELCPETVGRTLLGGDTSLDLLLESAPLRARYREALGLRAGQRLVLVTSTWRGQSLLGTDPGLLADLVRELPADEYRVALVAHPNVWAWEGGWELRRVADTALRSGMLLVDPTRGWHAAMVAADVVIGDHGSVSLYAAATGVPLLLGAFGDEVVAGTAMAGLGRTAPRLDRSRPLLPQLEEVLAGHRTLVAASDVFTEPGQALRLLRTHCYDALGLPEPDFPQRPGLAPDPPAALPPLHSLDVVGTAAESLVTLRRHPVAARTSGGIRHVSVDVRERDVRRFADAAVVVRTDPAGPTWPAEALDRHPGARIAGMATPDGCVLAVRGSGRFTVKSDLPDPGLLASAVYTRLVHTGLVEGTFDLRVGADTTRITVY</sequence>
<organism evidence="1 2">
    <name type="scientific">Saccharothrix violaceirubra</name>
    <dbReference type="NCBI Taxonomy" id="413306"/>
    <lineage>
        <taxon>Bacteria</taxon>
        <taxon>Bacillati</taxon>
        <taxon>Actinomycetota</taxon>
        <taxon>Actinomycetes</taxon>
        <taxon>Pseudonocardiales</taxon>
        <taxon>Pseudonocardiaceae</taxon>
        <taxon>Saccharothrix</taxon>
    </lineage>
</organism>
<accession>A0A7W7WXC4</accession>
<dbReference type="InterPro" id="IPR043148">
    <property type="entry name" value="TagF_C"/>
</dbReference>
<proteinExistence type="predicted"/>
<dbReference type="Proteomes" id="UP000542674">
    <property type="component" value="Unassembled WGS sequence"/>
</dbReference>
<reference evidence="1 2" key="1">
    <citation type="submission" date="2020-08" db="EMBL/GenBank/DDBJ databases">
        <title>Sequencing the genomes of 1000 actinobacteria strains.</title>
        <authorList>
            <person name="Klenk H.-P."/>
        </authorList>
    </citation>
    <scope>NUCLEOTIDE SEQUENCE [LARGE SCALE GENOMIC DNA]</scope>
    <source>
        <strain evidence="1 2">DSM 45084</strain>
    </source>
</reference>
<dbReference type="RefSeq" id="WP_184671271.1">
    <property type="nucleotide sequence ID" value="NZ_BAABAI010000037.1"/>
</dbReference>
<dbReference type="EMBL" id="JACHJS010000001">
    <property type="protein sequence ID" value="MBB4966947.1"/>
    <property type="molecule type" value="Genomic_DNA"/>
</dbReference>
<gene>
    <name evidence="1" type="ORF">F4559_004306</name>
</gene>
<evidence type="ECO:0008006" key="3">
    <source>
        <dbReference type="Google" id="ProtNLM"/>
    </source>
</evidence>
<keyword evidence="2" id="KW-1185">Reference proteome</keyword>
<protein>
    <recommendedName>
        <fullName evidence="3">Translation initiation factor 2</fullName>
    </recommendedName>
</protein>
<name>A0A7W7WXC4_9PSEU</name>